<dbReference type="Proteomes" id="UP000283713">
    <property type="component" value="Unassembled WGS sequence"/>
</dbReference>
<evidence type="ECO:0000313" key="1">
    <source>
        <dbReference type="EMBL" id="RGL81747.1"/>
    </source>
</evidence>
<evidence type="ECO:0000313" key="4">
    <source>
        <dbReference type="Proteomes" id="UP000283713"/>
    </source>
</evidence>
<comment type="caution">
    <text evidence="1">The sequence shown here is derived from an EMBL/GenBank/DDBJ whole genome shotgun (WGS) entry which is preliminary data.</text>
</comment>
<dbReference type="Proteomes" id="UP000261278">
    <property type="component" value="Unassembled WGS sequence"/>
</dbReference>
<protein>
    <submittedName>
        <fullName evidence="1">Uncharacterized protein</fullName>
    </submittedName>
</protein>
<name>A0A3E4SW00_PHOVU</name>
<evidence type="ECO:0000313" key="2">
    <source>
        <dbReference type="EMBL" id="RHH82943.1"/>
    </source>
</evidence>
<evidence type="ECO:0000313" key="3">
    <source>
        <dbReference type="Proteomes" id="UP000261278"/>
    </source>
</evidence>
<dbReference type="AlphaFoldDB" id="A0A3E4SW00"/>
<dbReference type="EMBL" id="QRKA01000001">
    <property type="protein sequence ID" value="RHH82943.1"/>
    <property type="molecule type" value="Genomic_DNA"/>
</dbReference>
<organism evidence="1 3">
    <name type="scientific">Phocaeicola vulgatus</name>
    <name type="common">Bacteroides vulgatus</name>
    <dbReference type="NCBI Taxonomy" id="821"/>
    <lineage>
        <taxon>Bacteria</taxon>
        <taxon>Pseudomonadati</taxon>
        <taxon>Bacteroidota</taxon>
        <taxon>Bacteroidia</taxon>
        <taxon>Bacteroidales</taxon>
        <taxon>Bacteroidaceae</taxon>
        <taxon>Phocaeicola</taxon>
    </lineage>
</organism>
<sequence>MKKINIGDWVTQYRTGYWKVKELHPKYSPFDCDRLHKGEPIGVEAVLQKAFNNTFKFNMEMSTCDLSLCQHVTKAVMRKIEKYFKEHPDDEIKFETSQLPVPPNVTAIHLNIDDAQRDHISSLLNIELCYLTYPKVKEILSDNGLTEVLCGAENTLLFLYGYSWEQNENFDMIYSKYDFKRK</sequence>
<dbReference type="EMBL" id="QSSN01000033">
    <property type="protein sequence ID" value="RGL81747.1"/>
    <property type="molecule type" value="Genomic_DNA"/>
</dbReference>
<proteinExistence type="predicted"/>
<reference evidence="3 4" key="1">
    <citation type="submission" date="2018-08" db="EMBL/GenBank/DDBJ databases">
        <title>A genome reference for cultivated species of the human gut microbiota.</title>
        <authorList>
            <person name="Zou Y."/>
            <person name="Xue W."/>
            <person name="Luo G."/>
        </authorList>
    </citation>
    <scope>NUCLEOTIDE SEQUENCE [LARGE SCALE GENOMIC DNA]</scope>
    <source>
        <strain evidence="2 4">AM16-6</strain>
        <strain evidence="1 3">TF05-18</strain>
    </source>
</reference>
<accession>A0A3E4SW00</accession>
<gene>
    <name evidence="2" type="ORF">DW193_00035</name>
    <name evidence="1" type="ORF">DXC44_19210</name>
</gene>
<dbReference type="RefSeq" id="WP_117678524.1">
    <property type="nucleotide sequence ID" value="NZ_JAHPXM010000128.1"/>
</dbReference>